<organism evidence="1 2">
    <name type="scientific">Sphagnum jensenii</name>
    <dbReference type="NCBI Taxonomy" id="128206"/>
    <lineage>
        <taxon>Eukaryota</taxon>
        <taxon>Viridiplantae</taxon>
        <taxon>Streptophyta</taxon>
        <taxon>Embryophyta</taxon>
        <taxon>Bryophyta</taxon>
        <taxon>Sphagnophytina</taxon>
        <taxon>Sphagnopsida</taxon>
        <taxon>Sphagnales</taxon>
        <taxon>Sphagnaceae</taxon>
        <taxon>Sphagnum</taxon>
    </lineage>
</organism>
<evidence type="ECO:0000313" key="2">
    <source>
        <dbReference type="Proteomes" id="UP001497444"/>
    </source>
</evidence>
<name>A0ABP0VE85_9BRYO</name>
<keyword evidence="2" id="KW-1185">Reference proteome</keyword>
<accession>A0ABP0VE85</accession>
<dbReference type="PANTHER" id="PTHR36725">
    <property type="entry name" value="SENESCENCE-ASSOCIATED PROTEIN AAF, CHLOROLPLASTIC"/>
    <property type="match status" value="1"/>
</dbReference>
<protein>
    <submittedName>
        <fullName evidence="1">Uncharacterized protein</fullName>
    </submittedName>
</protein>
<sequence length="420" mass="45710">MITMSCAWHSSSFLHRRRDFADSLDGKGDMASVRTDTAVASDTKVVRGPCCETKRGGEEVTVSRSRGGREERKCCISRGTKYNNTLLKSSSSENFCGGPAEAARFARNDAMLVCAAAQNLDERARSDISLLSQEISRLDMRARAGVALLGSGFLMLDARAREDVEKLDVKARKKMARLRHIALGMKESARMELSSVAEEHWSDGALDADLRLADLRARRRAMEDLHVSLEIVKNVHSALVSTLLLRANEEVTNAGRPMILGSVEDDNSNLRWIRQTVSNPRSDYLTVIEDAYWSMASALVEVEGKDCSDPDELEFIVAALLDLEEVDGGSGALLVAECARSPDVATRHALAEALANAPSLWTLGNAGMGALQRLAEDSNPTVAAAATKAICDLKLQWRQQDRNISCAPLDEDADGSSDIL</sequence>
<gene>
    <name evidence="1" type="ORF">CSSPJE1EN1_LOCUS27178</name>
</gene>
<reference evidence="1" key="1">
    <citation type="submission" date="2024-02" db="EMBL/GenBank/DDBJ databases">
        <authorList>
            <consortium name="ELIXIR-Norway"/>
            <consortium name="Elixir Norway"/>
        </authorList>
    </citation>
    <scope>NUCLEOTIDE SEQUENCE</scope>
</reference>
<dbReference type="InterPro" id="IPR044973">
    <property type="entry name" value="AAF-like"/>
</dbReference>
<dbReference type="PANTHER" id="PTHR36725:SF1">
    <property type="entry name" value="SENESCENCE-ASSOCIATED PROTEIN AAF, CHLOROLPLASTIC"/>
    <property type="match status" value="1"/>
</dbReference>
<dbReference type="Proteomes" id="UP001497444">
    <property type="component" value="Unassembled WGS sequence"/>
</dbReference>
<evidence type="ECO:0000313" key="1">
    <source>
        <dbReference type="EMBL" id="CAK9251800.1"/>
    </source>
</evidence>
<dbReference type="EMBL" id="CAXAQS010000489">
    <property type="protein sequence ID" value="CAK9251800.1"/>
    <property type="molecule type" value="Genomic_DNA"/>
</dbReference>
<comment type="caution">
    <text evidence="1">The sequence shown here is derived from an EMBL/GenBank/DDBJ whole genome shotgun (WGS) entry which is preliminary data.</text>
</comment>
<proteinExistence type="predicted"/>